<dbReference type="InterPro" id="IPR001314">
    <property type="entry name" value="Peptidase_S1A"/>
</dbReference>
<comment type="caution">
    <text evidence="3">The sequence shown here is derived from an EMBL/GenBank/DDBJ whole genome shotgun (WGS) entry which is preliminary data.</text>
</comment>
<accession>A0ABD1J4H7</accession>
<dbReference type="InterPro" id="IPR001254">
    <property type="entry name" value="Trypsin_dom"/>
</dbReference>
<name>A0ABD1J4H7_9TELE</name>
<reference evidence="3 4" key="1">
    <citation type="submission" date="2024-09" db="EMBL/GenBank/DDBJ databases">
        <title>A chromosome-level genome assembly of Gray's grenadier anchovy, Coilia grayii.</title>
        <authorList>
            <person name="Fu Z."/>
        </authorList>
    </citation>
    <scope>NUCLEOTIDE SEQUENCE [LARGE SCALE GENOMIC DNA]</scope>
    <source>
        <strain evidence="3">G4</strain>
        <tissue evidence="3">Muscle</tissue>
    </source>
</reference>
<keyword evidence="1" id="KW-1015">Disulfide bond</keyword>
<evidence type="ECO:0000259" key="2">
    <source>
        <dbReference type="SMART" id="SM00020"/>
    </source>
</evidence>
<dbReference type="SUPFAM" id="SSF50494">
    <property type="entry name" value="Trypsin-like serine proteases"/>
    <property type="match status" value="1"/>
</dbReference>
<feature type="domain" description="Peptidase S1" evidence="2">
    <location>
        <begin position="3"/>
        <end position="141"/>
    </location>
</feature>
<evidence type="ECO:0000313" key="4">
    <source>
        <dbReference type="Proteomes" id="UP001591681"/>
    </source>
</evidence>
<dbReference type="Gene3D" id="2.40.10.10">
    <property type="entry name" value="Trypsin-like serine proteases"/>
    <property type="match status" value="2"/>
</dbReference>
<organism evidence="3 4">
    <name type="scientific">Coilia grayii</name>
    <name type="common">Gray's grenadier anchovy</name>
    <dbReference type="NCBI Taxonomy" id="363190"/>
    <lineage>
        <taxon>Eukaryota</taxon>
        <taxon>Metazoa</taxon>
        <taxon>Chordata</taxon>
        <taxon>Craniata</taxon>
        <taxon>Vertebrata</taxon>
        <taxon>Euteleostomi</taxon>
        <taxon>Actinopterygii</taxon>
        <taxon>Neopterygii</taxon>
        <taxon>Teleostei</taxon>
        <taxon>Clupei</taxon>
        <taxon>Clupeiformes</taxon>
        <taxon>Clupeoidei</taxon>
        <taxon>Engraulidae</taxon>
        <taxon>Coilinae</taxon>
        <taxon>Coilia</taxon>
    </lineage>
</organism>
<dbReference type="AlphaFoldDB" id="A0ABD1J4H7"/>
<dbReference type="SMART" id="SM00020">
    <property type="entry name" value="Tryp_SPc"/>
    <property type="match status" value="1"/>
</dbReference>
<sequence length="147" mass="16365">MVDVPKGPPTEIRCGGTLIGQDWVLTAAECDNPKLVAILGQEEAMEKREKIKIKQRHTYQDMSGKHNLMLLKLDRPKVKWFSTKYQVIGLPSKVDCHKPKGAAGGGLIYNSMLYGVVKGSTKASCSSPVKFTSVCKYRDWILKIRGK</sequence>
<evidence type="ECO:0000313" key="3">
    <source>
        <dbReference type="EMBL" id="KAL2082084.1"/>
    </source>
</evidence>
<dbReference type="InterPro" id="IPR043504">
    <property type="entry name" value="Peptidase_S1_PA_chymotrypsin"/>
</dbReference>
<dbReference type="Pfam" id="PF00089">
    <property type="entry name" value="Trypsin"/>
    <property type="match status" value="1"/>
</dbReference>
<evidence type="ECO:0000256" key="1">
    <source>
        <dbReference type="ARBA" id="ARBA00023157"/>
    </source>
</evidence>
<proteinExistence type="predicted"/>
<dbReference type="PANTHER" id="PTHR24271:SF96">
    <property type="entry name" value="GRANZYME A-RELATED"/>
    <property type="match status" value="1"/>
</dbReference>
<dbReference type="EMBL" id="JBHFQA010000019">
    <property type="protein sequence ID" value="KAL2082084.1"/>
    <property type="molecule type" value="Genomic_DNA"/>
</dbReference>
<keyword evidence="4" id="KW-1185">Reference proteome</keyword>
<dbReference type="PANTHER" id="PTHR24271">
    <property type="entry name" value="KALLIKREIN-RELATED"/>
    <property type="match status" value="1"/>
</dbReference>
<dbReference type="PRINTS" id="PR00722">
    <property type="entry name" value="CHYMOTRYPSIN"/>
</dbReference>
<dbReference type="Proteomes" id="UP001591681">
    <property type="component" value="Unassembled WGS sequence"/>
</dbReference>
<dbReference type="InterPro" id="IPR009003">
    <property type="entry name" value="Peptidase_S1_PA"/>
</dbReference>
<gene>
    <name evidence="3" type="ORF">ACEWY4_021902</name>
</gene>
<protein>
    <recommendedName>
        <fullName evidence="2">Peptidase S1 domain-containing protein</fullName>
    </recommendedName>
</protein>